<comment type="caution">
    <text evidence="4">The sequence shown here is derived from an EMBL/GenBank/DDBJ whole genome shotgun (WGS) entry which is preliminary data.</text>
</comment>
<dbReference type="EMBL" id="JBJUIK010000013">
    <property type="protein sequence ID" value="KAL3505930.1"/>
    <property type="molecule type" value="Genomic_DNA"/>
</dbReference>
<feature type="region of interest" description="Disordered" evidence="2">
    <location>
        <begin position="1"/>
        <end position="27"/>
    </location>
</feature>
<dbReference type="Pfam" id="PF23299">
    <property type="entry name" value="DUF7081"/>
    <property type="match status" value="1"/>
</dbReference>
<dbReference type="PANTHER" id="PTHR33345:SF4">
    <property type="entry name" value="MBD DOMAIN-CONTAINING PROTEIN"/>
    <property type="match status" value="1"/>
</dbReference>
<evidence type="ECO:0000256" key="2">
    <source>
        <dbReference type="SAM" id="MobiDB-lite"/>
    </source>
</evidence>
<gene>
    <name evidence="4" type="ORF">ACH5RR_031312</name>
</gene>
<protein>
    <recommendedName>
        <fullName evidence="3">DUF7081 domain-containing protein</fullName>
    </recommendedName>
</protein>
<feature type="coiled-coil region" evidence="1">
    <location>
        <begin position="357"/>
        <end position="461"/>
    </location>
</feature>
<feature type="domain" description="DUF7081" evidence="3">
    <location>
        <begin position="34"/>
        <end position="125"/>
    </location>
</feature>
<evidence type="ECO:0000256" key="1">
    <source>
        <dbReference type="SAM" id="Coils"/>
    </source>
</evidence>
<dbReference type="InterPro" id="IPR055508">
    <property type="entry name" value="DUF7081"/>
</dbReference>
<dbReference type="PANTHER" id="PTHR33345">
    <property type="entry name" value="ADAPTER PROTEIN, PUTATIVE-RELATED"/>
    <property type="match status" value="1"/>
</dbReference>
<organism evidence="4 5">
    <name type="scientific">Cinchona calisaya</name>
    <dbReference type="NCBI Taxonomy" id="153742"/>
    <lineage>
        <taxon>Eukaryota</taxon>
        <taxon>Viridiplantae</taxon>
        <taxon>Streptophyta</taxon>
        <taxon>Embryophyta</taxon>
        <taxon>Tracheophyta</taxon>
        <taxon>Spermatophyta</taxon>
        <taxon>Magnoliopsida</taxon>
        <taxon>eudicotyledons</taxon>
        <taxon>Gunneridae</taxon>
        <taxon>Pentapetalae</taxon>
        <taxon>asterids</taxon>
        <taxon>lamiids</taxon>
        <taxon>Gentianales</taxon>
        <taxon>Rubiaceae</taxon>
        <taxon>Cinchonoideae</taxon>
        <taxon>Cinchoneae</taxon>
        <taxon>Cinchona</taxon>
    </lineage>
</organism>
<name>A0ABD2YJ56_9GENT</name>
<evidence type="ECO:0000313" key="5">
    <source>
        <dbReference type="Proteomes" id="UP001630127"/>
    </source>
</evidence>
<evidence type="ECO:0000313" key="4">
    <source>
        <dbReference type="EMBL" id="KAL3505930.1"/>
    </source>
</evidence>
<feature type="compositionally biased region" description="Polar residues" evidence="2">
    <location>
        <begin position="207"/>
        <end position="218"/>
    </location>
</feature>
<feature type="compositionally biased region" description="Basic and acidic residues" evidence="2">
    <location>
        <begin position="8"/>
        <end position="19"/>
    </location>
</feature>
<keyword evidence="1" id="KW-0175">Coiled coil</keyword>
<proteinExistence type="predicted"/>
<feature type="region of interest" description="Disordered" evidence="2">
    <location>
        <begin position="207"/>
        <end position="242"/>
    </location>
</feature>
<dbReference type="Proteomes" id="UP001630127">
    <property type="component" value="Unassembled WGS sequence"/>
</dbReference>
<accession>A0ABD2YJ56</accession>
<keyword evidence="5" id="KW-1185">Reference proteome</keyword>
<dbReference type="AlphaFoldDB" id="A0ABD2YJ56"/>
<evidence type="ECO:0000259" key="3">
    <source>
        <dbReference type="Pfam" id="PF23299"/>
    </source>
</evidence>
<reference evidence="4 5" key="1">
    <citation type="submission" date="2024-11" db="EMBL/GenBank/DDBJ databases">
        <title>A near-complete genome assembly of Cinchona calisaya.</title>
        <authorList>
            <person name="Lian D.C."/>
            <person name="Zhao X.W."/>
            <person name="Wei L."/>
        </authorList>
    </citation>
    <scope>NUCLEOTIDE SEQUENCE [LARGE SCALE GENOMIC DNA]</scope>
    <source>
        <tissue evidence="4">Nenye</tissue>
    </source>
</reference>
<sequence length="477" mass="53248">MSTFVEYQKMKSDVSKEDNDCLPSKRKSERLVKPVPLRQSGKGLPYAPVDWPNPGDIWGWRVGSRIKGSGFYHDRFLYAPQRLQEKPNRKLMFYSKPHVMRYLASTFPEADIDAFFESFNWEIPAEAVSVKKGKWSPCPESDLSGKARGKMKTVDEVYKRIPAMRKRSQKSSEHCAKELVLDISSEEEQTLASGGIVKALESSQVSDSQAAISPNHSPLHSPIDSKPQSLNTPNLVDEPQTGLVPEDFDRFLNSLDEILSLPLPKPEVSSSSSSQGEGKTKTRAKLSSLLAMGYACLATSNKLYELTVLTTKLKDDPTLGPGELSMLELIEEIPVTSNSFLEAKKLSGQADKFFADLNAKVVNVASLRNEYNDAKKQLEASQAEEASALLAILEIDEQISALQERRATLTQKVKATNKKIVQYTSNQKRVMECLPKIVHEVQVANSEKQEWELKKKKSAEQEAEILAKFALLDGFSF</sequence>